<dbReference type="UniPathway" id="UPA00035">
    <property type="reaction ID" value="UER00044"/>
</dbReference>
<accession>A0A645HYF0</accession>
<evidence type="ECO:0000256" key="1">
    <source>
        <dbReference type="ARBA" id="ARBA00004733"/>
    </source>
</evidence>
<keyword evidence="7 9" id="KW-0456">Lyase</keyword>
<keyword evidence="4" id="KW-0028">Amino-acid biosynthesis</keyword>
<dbReference type="GO" id="GO:0004834">
    <property type="term" value="F:tryptophan synthase activity"/>
    <property type="evidence" value="ECO:0007669"/>
    <property type="project" value="UniProtKB-EC"/>
</dbReference>
<evidence type="ECO:0000256" key="6">
    <source>
        <dbReference type="ARBA" id="ARBA00023141"/>
    </source>
</evidence>
<dbReference type="InterPro" id="IPR013785">
    <property type="entry name" value="Aldolase_TIM"/>
</dbReference>
<evidence type="ECO:0000256" key="7">
    <source>
        <dbReference type="ARBA" id="ARBA00023239"/>
    </source>
</evidence>
<proteinExistence type="predicted"/>
<dbReference type="AlphaFoldDB" id="A0A645HYF0"/>
<dbReference type="SUPFAM" id="SSF51366">
    <property type="entry name" value="Ribulose-phoshate binding barrel"/>
    <property type="match status" value="1"/>
</dbReference>
<evidence type="ECO:0000256" key="3">
    <source>
        <dbReference type="ARBA" id="ARBA00012043"/>
    </source>
</evidence>
<evidence type="ECO:0000256" key="8">
    <source>
        <dbReference type="ARBA" id="ARBA00049047"/>
    </source>
</evidence>
<reference evidence="9" key="1">
    <citation type="submission" date="2019-08" db="EMBL/GenBank/DDBJ databases">
        <authorList>
            <person name="Kucharzyk K."/>
            <person name="Murdoch R.W."/>
            <person name="Higgins S."/>
            <person name="Loffler F."/>
        </authorList>
    </citation>
    <scope>NUCLEOTIDE SEQUENCE</scope>
</reference>
<evidence type="ECO:0000256" key="5">
    <source>
        <dbReference type="ARBA" id="ARBA00022822"/>
    </source>
</evidence>
<evidence type="ECO:0000313" key="9">
    <source>
        <dbReference type="EMBL" id="MPN44075.1"/>
    </source>
</evidence>
<comment type="subunit">
    <text evidence="2">Tetramer of two alpha and two beta chains.</text>
</comment>
<keyword evidence="5" id="KW-0822">Tryptophan biosynthesis</keyword>
<dbReference type="Gene3D" id="3.20.20.70">
    <property type="entry name" value="Aldolase class I"/>
    <property type="match status" value="1"/>
</dbReference>
<dbReference type="EMBL" id="VSSQ01102920">
    <property type="protein sequence ID" value="MPN44075.1"/>
    <property type="molecule type" value="Genomic_DNA"/>
</dbReference>
<comment type="catalytic activity">
    <reaction evidence="8">
        <text>(1S,2R)-1-C-(indol-3-yl)glycerol 3-phosphate + L-serine = D-glyceraldehyde 3-phosphate + L-tryptophan + H2O</text>
        <dbReference type="Rhea" id="RHEA:10532"/>
        <dbReference type="ChEBI" id="CHEBI:15377"/>
        <dbReference type="ChEBI" id="CHEBI:33384"/>
        <dbReference type="ChEBI" id="CHEBI:57912"/>
        <dbReference type="ChEBI" id="CHEBI:58866"/>
        <dbReference type="ChEBI" id="CHEBI:59776"/>
        <dbReference type="EC" id="4.2.1.20"/>
    </reaction>
</comment>
<dbReference type="Pfam" id="PF00290">
    <property type="entry name" value="Trp_syntA"/>
    <property type="match status" value="1"/>
</dbReference>
<organism evidence="9">
    <name type="scientific">bioreactor metagenome</name>
    <dbReference type="NCBI Taxonomy" id="1076179"/>
    <lineage>
        <taxon>unclassified sequences</taxon>
        <taxon>metagenomes</taxon>
        <taxon>ecological metagenomes</taxon>
    </lineage>
</organism>
<dbReference type="EC" id="4.2.1.20" evidence="3"/>
<protein>
    <recommendedName>
        <fullName evidence="3">tryptophan synthase</fullName>
        <ecNumber evidence="3">4.2.1.20</ecNumber>
    </recommendedName>
</protein>
<dbReference type="InterPro" id="IPR002028">
    <property type="entry name" value="Trp_synthase_suA"/>
</dbReference>
<comment type="caution">
    <text evidence="9">The sequence shown here is derived from an EMBL/GenBank/DDBJ whole genome shotgun (WGS) entry which is preliminary data.</text>
</comment>
<sequence length="152" mass="16972">MDNPRYLWLAKNGCADGFVLPGLSNTERQQLNNELSPYKCDVLGFVNTQMSAENIHTVCKEHGLVYLQLYVGITGTKVTRDEFEGVLAIAKEYPNTSVFAGFGIDTKERAEQLLGKGFDGVIIGTAFIKKQNESIIELTRYIKHIKSGPVWE</sequence>
<keyword evidence="6" id="KW-0057">Aromatic amino acid biosynthesis</keyword>
<evidence type="ECO:0000256" key="2">
    <source>
        <dbReference type="ARBA" id="ARBA00011270"/>
    </source>
</evidence>
<dbReference type="GO" id="GO:0005829">
    <property type="term" value="C:cytosol"/>
    <property type="evidence" value="ECO:0007669"/>
    <property type="project" value="TreeGrafter"/>
</dbReference>
<gene>
    <name evidence="9" type="primary">trpA_27</name>
    <name evidence="9" type="ORF">SDC9_191636</name>
</gene>
<dbReference type="InterPro" id="IPR011060">
    <property type="entry name" value="RibuloseP-bd_barrel"/>
</dbReference>
<dbReference type="PANTHER" id="PTHR43406">
    <property type="entry name" value="TRYPTOPHAN SYNTHASE, ALPHA CHAIN"/>
    <property type="match status" value="1"/>
</dbReference>
<dbReference type="PANTHER" id="PTHR43406:SF1">
    <property type="entry name" value="TRYPTOPHAN SYNTHASE ALPHA CHAIN, CHLOROPLASTIC"/>
    <property type="match status" value="1"/>
</dbReference>
<name>A0A645HYF0_9ZZZZ</name>
<evidence type="ECO:0000256" key="4">
    <source>
        <dbReference type="ARBA" id="ARBA00022605"/>
    </source>
</evidence>
<comment type="pathway">
    <text evidence="1">Amino-acid biosynthesis; L-tryptophan biosynthesis; L-tryptophan from chorismate: step 5/5.</text>
</comment>